<feature type="compositionally biased region" description="Low complexity" evidence="2">
    <location>
        <begin position="219"/>
        <end position="235"/>
    </location>
</feature>
<dbReference type="Proteomes" id="UP000009168">
    <property type="component" value="Unassembled WGS sequence"/>
</dbReference>
<evidence type="ECO:0000313" key="3">
    <source>
        <dbReference type="EMBL" id="EAR95942.2"/>
    </source>
</evidence>
<feature type="region of interest" description="Disordered" evidence="2">
    <location>
        <begin position="502"/>
        <end position="524"/>
    </location>
</feature>
<feature type="compositionally biased region" description="Polar residues" evidence="2">
    <location>
        <begin position="506"/>
        <end position="519"/>
    </location>
</feature>
<feature type="region of interest" description="Disordered" evidence="2">
    <location>
        <begin position="846"/>
        <end position="865"/>
    </location>
</feature>
<dbReference type="GeneID" id="7840794"/>
<proteinExistence type="predicted"/>
<name>I7M1A3_TETTS</name>
<gene>
    <name evidence="3" type="ORF">TTHERM_00125080</name>
</gene>
<dbReference type="KEGG" id="tet:TTHERM_00125080"/>
<feature type="coiled-coil region" evidence="1">
    <location>
        <begin position="686"/>
        <end position="729"/>
    </location>
</feature>
<dbReference type="InParanoid" id="I7M1A3"/>
<evidence type="ECO:0000256" key="1">
    <source>
        <dbReference type="SAM" id="Coils"/>
    </source>
</evidence>
<feature type="compositionally biased region" description="Polar residues" evidence="2">
    <location>
        <begin position="236"/>
        <end position="265"/>
    </location>
</feature>
<feature type="non-terminal residue" evidence="3">
    <location>
        <position position="1"/>
    </location>
</feature>
<organism evidence="3 4">
    <name type="scientific">Tetrahymena thermophila (strain SB210)</name>
    <dbReference type="NCBI Taxonomy" id="312017"/>
    <lineage>
        <taxon>Eukaryota</taxon>
        <taxon>Sar</taxon>
        <taxon>Alveolata</taxon>
        <taxon>Ciliophora</taxon>
        <taxon>Intramacronucleata</taxon>
        <taxon>Oligohymenophorea</taxon>
        <taxon>Hymenostomatida</taxon>
        <taxon>Tetrahymenina</taxon>
        <taxon>Tetrahymenidae</taxon>
        <taxon>Tetrahymena</taxon>
    </lineage>
</organism>
<feature type="compositionally biased region" description="Polar residues" evidence="2">
    <location>
        <begin position="66"/>
        <end position="77"/>
    </location>
</feature>
<keyword evidence="4" id="KW-1185">Reference proteome</keyword>
<feature type="region of interest" description="Disordered" evidence="2">
    <location>
        <begin position="651"/>
        <end position="671"/>
    </location>
</feature>
<feature type="region of interest" description="Disordered" evidence="2">
    <location>
        <begin position="219"/>
        <end position="265"/>
    </location>
</feature>
<dbReference type="EMBL" id="GG662699">
    <property type="protein sequence ID" value="EAR95942.2"/>
    <property type="molecule type" value="Genomic_DNA"/>
</dbReference>
<sequence>FAQSKRIKHSYFKAIIKQFFHNMISENAYEILKEDFKNCNEQFIQIVKLSPRYVSSKSGNRDKNQPQKQQTFDGSQNLKKLKDITPQYGLELINRHLKQFEKVQEQTKNEQPNNIILNNKYATNENDKKIKIVNSEKSPLNKQMLISRFIQRNQKELTQNYENIEEDLKKPFGFRTQITENPLEQEVDKRIDTISTANKNKQGVQKQNECFQNTVCNFRRNQNNNNHNKPSTSPNQMEIQNDFNINNSSGKRTPNLSNNKRPDENVQSSGLFGCVSNTIYSQNVYNRIILKQTERKRMKLQSIGQINDINCVPLQSIQGLDEAPLTQKASQTKQNFYINTKTKMSHSFYNPDNKSNVKKQQSGNLISQPSQSFYQVDSDISFSPNKQQTQRNRPQTHQQFRRKIYSSHLNQNNQQQDSSFNLNLTSRNSKNRIRIASPHLQNNQTSINSVLNQQKNPESLSNIQKNQNQQCDQTLFQIHSYHSQNSQIKNKPQINGLLTQEDESNQKQNKSDQISNSNLNKKKQGILKQMNDFKQRVNREKEIKQQEAKLKKNISKIDKELTIEAVGFTSIKPLQNQLLTNNNQLKQMTTIHDTFPNSFTTNEANNMSIVQLTDQINISSIQFEQKNNKLYNQNKAYNSLENQIKAQLLQKSPPKGRSSDHNQSINSFNITKQNYKIKEEDGINQLRKSNKNLSKYEIIKQQVENEKKRKKMQEIVAQSEIENQRIQKRKHLQNLYIRLLNQQGFSLYVENKEQSPELNCDSSTQLITDNSLSQNFRINQDSPCIKKLVKYYDNKYGDKFEQQFSNQQNDVQQNQTFCIYDQQQNLNNLKNPLFFPSHQRIVNKRATDKKDKNQEMGPWNSQNDDDIEELLTNKKVI</sequence>
<feature type="compositionally biased region" description="Polar residues" evidence="2">
    <location>
        <begin position="661"/>
        <end position="671"/>
    </location>
</feature>
<dbReference type="AlphaFoldDB" id="I7M1A3"/>
<evidence type="ECO:0000313" key="4">
    <source>
        <dbReference type="Proteomes" id="UP000009168"/>
    </source>
</evidence>
<keyword evidence="1" id="KW-0175">Coiled coil</keyword>
<protein>
    <submittedName>
        <fullName evidence="3">Uncharacterized protein</fullName>
    </submittedName>
</protein>
<dbReference type="RefSeq" id="XP_001016187.2">
    <property type="nucleotide sequence ID" value="XM_001016187.2"/>
</dbReference>
<evidence type="ECO:0000256" key="2">
    <source>
        <dbReference type="SAM" id="MobiDB-lite"/>
    </source>
</evidence>
<reference evidence="4" key="1">
    <citation type="journal article" date="2006" name="PLoS Biol.">
        <title>Macronuclear genome sequence of the ciliate Tetrahymena thermophila, a model eukaryote.</title>
        <authorList>
            <person name="Eisen J.A."/>
            <person name="Coyne R.S."/>
            <person name="Wu M."/>
            <person name="Wu D."/>
            <person name="Thiagarajan M."/>
            <person name="Wortman J.R."/>
            <person name="Badger J.H."/>
            <person name="Ren Q."/>
            <person name="Amedeo P."/>
            <person name="Jones K.M."/>
            <person name="Tallon L.J."/>
            <person name="Delcher A.L."/>
            <person name="Salzberg S.L."/>
            <person name="Silva J.C."/>
            <person name="Haas B.J."/>
            <person name="Majoros W.H."/>
            <person name="Farzad M."/>
            <person name="Carlton J.M."/>
            <person name="Smith R.K. Jr."/>
            <person name="Garg J."/>
            <person name="Pearlman R.E."/>
            <person name="Karrer K.M."/>
            <person name="Sun L."/>
            <person name="Manning G."/>
            <person name="Elde N.C."/>
            <person name="Turkewitz A.P."/>
            <person name="Asai D.J."/>
            <person name="Wilkes D.E."/>
            <person name="Wang Y."/>
            <person name="Cai H."/>
            <person name="Collins K."/>
            <person name="Stewart B.A."/>
            <person name="Lee S.R."/>
            <person name="Wilamowska K."/>
            <person name="Weinberg Z."/>
            <person name="Ruzzo W.L."/>
            <person name="Wloga D."/>
            <person name="Gaertig J."/>
            <person name="Frankel J."/>
            <person name="Tsao C.-C."/>
            <person name="Gorovsky M.A."/>
            <person name="Keeling P.J."/>
            <person name="Waller R.F."/>
            <person name="Patron N.J."/>
            <person name="Cherry J.M."/>
            <person name="Stover N.A."/>
            <person name="Krieger C.J."/>
            <person name="del Toro C."/>
            <person name="Ryder H.F."/>
            <person name="Williamson S.C."/>
            <person name="Barbeau R.A."/>
            <person name="Hamilton E.P."/>
            <person name="Orias E."/>
        </authorList>
    </citation>
    <scope>NUCLEOTIDE SEQUENCE [LARGE SCALE GENOMIC DNA]</scope>
    <source>
        <strain evidence="4">SB210</strain>
    </source>
</reference>
<feature type="region of interest" description="Disordered" evidence="2">
    <location>
        <begin position="55"/>
        <end position="77"/>
    </location>
</feature>
<accession>I7M1A3</accession>